<dbReference type="SUPFAM" id="SSF56784">
    <property type="entry name" value="HAD-like"/>
    <property type="match status" value="1"/>
</dbReference>
<dbReference type="InterPro" id="IPR006379">
    <property type="entry name" value="HAD-SF_hydro_IIB"/>
</dbReference>
<reference evidence="1 4" key="2">
    <citation type="submission" date="2019-07" db="EMBL/GenBank/DDBJ databases">
        <title>Whole genome shotgun sequence of Enterococcus villorum NBRC 100699.</title>
        <authorList>
            <person name="Hosoyama A."/>
            <person name="Uohara A."/>
            <person name="Ohji S."/>
            <person name="Ichikawa N."/>
        </authorList>
    </citation>
    <scope>NUCLEOTIDE SEQUENCE [LARGE SCALE GENOMIC DNA]</scope>
    <source>
        <strain evidence="1 4">NBRC 100699</strain>
    </source>
</reference>
<dbReference type="EMBL" id="MJEA01000017">
    <property type="protein sequence ID" value="OQO68380.1"/>
    <property type="molecule type" value="Genomic_DNA"/>
</dbReference>
<dbReference type="EMBL" id="BJWF01000043">
    <property type="protein sequence ID" value="GEL93026.1"/>
    <property type="molecule type" value="Genomic_DNA"/>
</dbReference>
<accession>A0A1V8Y705</accession>
<dbReference type="SFLD" id="SFLDS00003">
    <property type="entry name" value="Haloacid_Dehalogenase"/>
    <property type="match status" value="1"/>
</dbReference>
<comment type="caution">
    <text evidence="2">The sequence shown here is derived from an EMBL/GenBank/DDBJ whole genome shotgun (WGS) entry which is preliminary data.</text>
</comment>
<organism evidence="2 3">
    <name type="scientific">Enterococcus villorum</name>
    <dbReference type="NCBI Taxonomy" id="112904"/>
    <lineage>
        <taxon>Bacteria</taxon>
        <taxon>Bacillati</taxon>
        <taxon>Bacillota</taxon>
        <taxon>Bacilli</taxon>
        <taxon>Lactobacillales</taxon>
        <taxon>Enterococcaceae</taxon>
        <taxon>Enterococcus</taxon>
    </lineage>
</organism>
<dbReference type="OrthoDB" id="9810101at2"/>
<dbReference type="Proteomes" id="UP000321830">
    <property type="component" value="Unassembled WGS sequence"/>
</dbReference>
<evidence type="ECO:0000313" key="4">
    <source>
        <dbReference type="Proteomes" id="UP000321830"/>
    </source>
</evidence>
<dbReference type="NCBIfam" id="TIGR01484">
    <property type="entry name" value="HAD-SF-IIB"/>
    <property type="match status" value="1"/>
</dbReference>
<evidence type="ECO:0000313" key="1">
    <source>
        <dbReference type="EMBL" id="GEL93026.1"/>
    </source>
</evidence>
<dbReference type="Gene3D" id="3.30.1240.10">
    <property type="match status" value="1"/>
</dbReference>
<gene>
    <name evidence="1" type="primary">cof</name>
    <name evidence="2" type="ORF">BH747_11910</name>
    <name evidence="1" type="ORF">EVI01_23630</name>
</gene>
<proteinExistence type="predicted"/>
<dbReference type="GO" id="GO:0016791">
    <property type="term" value="F:phosphatase activity"/>
    <property type="evidence" value="ECO:0007669"/>
    <property type="project" value="TreeGrafter"/>
</dbReference>
<dbReference type="InterPro" id="IPR036412">
    <property type="entry name" value="HAD-like_sf"/>
</dbReference>
<dbReference type="PANTHER" id="PTHR10000:SF25">
    <property type="entry name" value="PHOSPHATASE YKRA-RELATED"/>
    <property type="match status" value="1"/>
</dbReference>
<dbReference type="AlphaFoldDB" id="A0A1V8Y705"/>
<protein>
    <submittedName>
        <fullName evidence="2">HAD family hydrolase</fullName>
    </submittedName>
    <submittedName>
        <fullName evidence="1">Haloacid dehalogenase</fullName>
    </submittedName>
</protein>
<sequence>MSNYRAITFFDLDGTLLDAQSKITPEVAQAMKALKENNVLPVIATGRTEAEIKHIMSDAGITSAVTMNGSYISVDGKEIHSEKIAVDECQKMVEHVKHQGHQLSFYNHQHIWCTAHTQTMIDAYKYIHSDVPEINPQAFLNHPINMLLILSESGDEYYHERFPDLTFYRNGPYSIDTVKKGISKGAGVKRLKQEMNLSNVPTFGFGDGPNDFALLEACDNKIAMGNAYDDLKELSTFITKKNTDGGIVHALKHFDLI</sequence>
<evidence type="ECO:0000313" key="2">
    <source>
        <dbReference type="EMBL" id="OQO68380.1"/>
    </source>
</evidence>
<dbReference type="PANTHER" id="PTHR10000">
    <property type="entry name" value="PHOSPHOSERINE PHOSPHATASE"/>
    <property type="match status" value="1"/>
</dbReference>
<evidence type="ECO:0000313" key="3">
    <source>
        <dbReference type="Proteomes" id="UP000192477"/>
    </source>
</evidence>
<name>A0A1V8Y705_9ENTE</name>
<dbReference type="Pfam" id="PF08282">
    <property type="entry name" value="Hydrolase_3"/>
    <property type="match status" value="1"/>
</dbReference>
<dbReference type="GO" id="GO:0005829">
    <property type="term" value="C:cytosol"/>
    <property type="evidence" value="ECO:0007669"/>
    <property type="project" value="TreeGrafter"/>
</dbReference>
<reference evidence="2 3" key="1">
    <citation type="journal article" date="2017" name="BMC Microbiol.">
        <title>Comparative genomics of Enterococcus spp. isolated from bovine feces.</title>
        <authorList>
            <person name="Beukers A.G."/>
            <person name="Zaheer R."/>
            <person name="Goji N."/>
            <person name="Amoako K.K."/>
            <person name="Chaves A.V."/>
            <person name="Ward M.P."/>
            <person name="McAllister T.A."/>
        </authorList>
    </citation>
    <scope>NUCLEOTIDE SEQUENCE [LARGE SCALE GENOMIC DNA]</scope>
    <source>
        <strain evidence="2 3">F1129D 143</strain>
    </source>
</reference>
<dbReference type="NCBIfam" id="TIGR00099">
    <property type="entry name" value="Cof-subfamily"/>
    <property type="match status" value="1"/>
</dbReference>
<dbReference type="RefSeq" id="WP_010752282.1">
    <property type="nucleotide sequence ID" value="NZ_BJWF01000043.1"/>
</dbReference>
<dbReference type="SFLD" id="SFLDG01140">
    <property type="entry name" value="C2.B:_Phosphomannomutase_and_P"/>
    <property type="match status" value="1"/>
</dbReference>
<dbReference type="Gene3D" id="3.40.50.1000">
    <property type="entry name" value="HAD superfamily/HAD-like"/>
    <property type="match status" value="1"/>
</dbReference>
<dbReference type="InterPro" id="IPR023214">
    <property type="entry name" value="HAD_sf"/>
</dbReference>
<dbReference type="InterPro" id="IPR000150">
    <property type="entry name" value="Cof"/>
</dbReference>
<keyword evidence="2" id="KW-0378">Hydrolase</keyword>
<dbReference type="Proteomes" id="UP000192477">
    <property type="component" value="Unassembled WGS sequence"/>
</dbReference>
<dbReference type="GO" id="GO:0000287">
    <property type="term" value="F:magnesium ion binding"/>
    <property type="evidence" value="ECO:0007669"/>
    <property type="project" value="TreeGrafter"/>
</dbReference>
<dbReference type="STRING" id="112904.BH747_11910"/>